<dbReference type="Proteomes" id="UP000504637">
    <property type="component" value="Unplaced"/>
</dbReference>
<dbReference type="Pfam" id="PF07883">
    <property type="entry name" value="Cupin_2"/>
    <property type="match status" value="1"/>
</dbReference>
<dbReference type="CDD" id="cd02215">
    <property type="entry name" value="cupin_QDO_N_C"/>
    <property type="match status" value="1"/>
</dbReference>
<dbReference type="InterPro" id="IPR014710">
    <property type="entry name" value="RmlC-like_jellyroll"/>
</dbReference>
<gene>
    <name evidence="3" type="ORF">K489DRAFT_385059</name>
</gene>
<protein>
    <submittedName>
        <fullName evidence="3">RmlC-like cupin</fullName>
    </submittedName>
</protein>
<proteinExistence type="predicted"/>
<reference evidence="3" key="1">
    <citation type="submission" date="2020-01" db="EMBL/GenBank/DDBJ databases">
        <authorList>
            <consortium name="DOE Joint Genome Institute"/>
            <person name="Haridas S."/>
            <person name="Albert R."/>
            <person name="Binder M."/>
            <person name="Bloem J."/>
            <person name="Labutti K."/>
            <person name="Salamov A."/>
            <person name="Andreopoulos B."/>
            <person name="Baker S.E."/>
            <person name="Barry K."/>
            <person name="Bills G."/>
            <person name="Bluhm B.H."/>
            <person name="Cannon C."/>
            <person name="Castanera R."/>
            <person name="Culley D.E."/>
            <person name="Daum C."/>
            <person name="Ezra D."/>
            <person name="Gonzalez J.B."/>
            <person name="Henrissat B."/>
            <person name="Kuo A."/>
            <person name="Liang C."/>
            <person name="Lipzen A."/>
            <person name="Lutzoni F."/>
            <person name="Magnuson J."/>
            <person name="Mondo S."/>
            <person name="Nolan M."/>
            <person name="Ohm R."/>
            <person name="Pangilinan J."/>
            <person name="Park H.-J."/>
            <person name="Ramirez L."/>
            <person name="Alfaro M."/>
            <person name="Sun H."/>
            <person name="Tritt A."/>
            <person name="Yoshinaga Y."/>
            <person name="Zwiers L.-H."/>
            <person name="Turgeon B.G."/>
            <person name="Goodwin S.B."/>
            <person name="Spatafora J.W."/>
            <person name="Crous P.W."/>
            <person name="Grigoriev I.V."/>
        </authorList>
    </citation>
    <scope>NUCLEOTIDE SEQUENCE</scope>
    <source>
        <strain evidence="3">CBS 342.82</strain>
    </source>
</reference>
<reference evidence="3" key="2">
    <citation type="submission" date="2020-04" db="EMBL/GenBank/DDBJ databases">
        <authorList>
            <consortium name="NCBI Genome Project"/>
        </authorList>
    </citation>
    <scope>NUCLEOTIDE SEQUENCE</scope>
    <source>
        <strain evidence="3">CBS 342.82</strain>
    </source>
</reference>
<dbReference type="InterPro" id="IPR011051">
    <property type="entry name" value="RmlC_Cupin_sf"/>
</dbReference>
<dbReference type="PANTHER" id="PTHR36440">
    <property type="entry name" value="PUTATIVE (AFU_ORTHOLOGUE AFUA_8G07350)-RELATED"/>
    <property type="match status" value="1"/>
</dbReference>
<name>A0A6J3LR17_9PEZI</name>
<dbReference type="InterPro" id="IPR013096">
    <property type="entry name" value="Cupin_2"/>
</dbReference>
<dbReference type="GeneID" id="54363805"/>
<organism evidence="3">
    <name type="scientific">Dissoconium aciculare CBS 342.82</name>
    <dbReference type="NCBI Taxonomy" id="1314786"/>
    <lineage>
        <taxon>Eukaryota</taxon>
        <taxon>Fungi</taxon>
        <taxon>Dikarya</taxon>
        <taxon>Ascomycota</taxon>
        <taxon>Pezizomycotina</taxon>
        <taxon>Dothideomycetes</taxon>
        <taxon>Dothideomycetidae</taxon>
        <taxon>Mycosphaerellales</taxon>
        <taxon>Dissoconiaceae</taxon>
        <taxon>Dissoconium</taxon>
    </lineage>
</organism>
<dbReference type="RefSeq" id="XP_033455316.1">
    <property type="nucleotide sequence ID" value="XM_033606005.1"/>
</dbReference>
<dbReference type="OrthoDB" id="2588190at2759"/>
<feature type="domain" description="Cupin type-2" evidence="1">
    <location>
        <begin position="67"/>
        <end position="116"/>
    </location>
</feature>
<evidence type="ECO:0000259" key="1">
    <source>
        <dbReference type="Pfam" id="PF07883"/>
    </source>
</evidence>
<reference evidence="3" key="3">
    <citation type="submission" date="2025-08" db="UniProtKB">
        <authorList>
            <consortium name="RefSeq"/>
        </authorList>
    </citation>
    <scope>IDENTIFICATION</scope>
    <source>
        <strain evidence="3">CBS 342.82</strain>
    </source>
</reference>
<dbReference type="SUPFAM" id="SSF51182">
    <property type="entry name" value="RmlC-like cupins"/>
    <property type="match status" value="1"/>
</dbReference>
<keyword evidence="2" id="KW-1185">Reference proteome</keyword>
<evidence type="ECO:0000313" key="3">
    <source>
        <dbReference type="RefSeq" id="XP_033455316.1"/>
    </source>
</evidence>
<sequence length="358" mass="39620">MAHQFGENSIVSAVDVPPGRAGQPYVISSQEGELIYVPFSRALTRLLVTARETDYAFAVVARSGSHGDVTGFYSHRRAHVVFICLKGSMRFWVNDQCRTMTAGDCVSVPPDTLKQYQILGDHSESISFFSPGGGEEFFRFVGELTTGPFWPLQDNRDASEALGYKVSAAMQRYNMQFHHDYKSVDPSLWRASDAQLPGRAIPYFLRSASGPAYLIGGTVCRPLITTRESNDQFSVGSIEGSSHHFDNYVFGKTGMMRFVEAQHAFLIVEGVVEFVIGSCLPALLPAGQVIYVPRLTEFAIHFRSRFAKMYAFASGAGLVGLSCKLGDEYDLPMPPNRSQPVDLRALQALQYEFGFQLC</sequence>
<dbReference type="PANTHER" id="PTHR36440:SF1">
    <property type="entry name" value="PUTATIVE (AFU_ORTHOLOGUE AFUA_8G07350)-RELATED"/>
    <property type="match status" value="1"/>
</dbReference>
<accession>A0A6J3LR17</accession>
<dbReference type="Gene3D" id="2.60.120.10">
    <property type="entry name" value="Jelly Rolls"/>
    <property type="match status" value="2"/>
</dbReference>
<dbReference type="AlphaFoldDB" id="A0A6J3LR17"/>
<dbReference type="InterPro" id="IPR053146">
    <property type="entry name" value="QDO-like"/>
</dbReference>
<evidence type="ECO:0000313" key="2">
    <source>
        <dbReference type="Proteomes" id="UP000504637"/>
    </source>
</evidence>